<dbReference type="GO" id="GO:0005783">
    <property type="term" value="C:endoplasmic reticulum"/>
    <property type="evidence" value="ECO:0007669"/>
    <property type="project" value="TreeGrafter"/>
</dbReference>
<reference evidence="2" key="1">
    <citation type="submission" date="2013-09" db="EMBL/GenBank/DDBJ databases">
        <title>The Genome Sequence of Anopheles culicifacies species A.</title>
        <authorList>
            <consortium name="The Broad Institute Genomics Platform"/>
            <person name="Neafsey D.E."/>
            <person name="Besansky N."/>
            <person name="Howell P."/>
            <person name="Walton C."/>
            <person name="Young S.K."/>
            <person name="Zeng Q."/>
            <person name="Gargeya S."/>
            <person name="Fitzgerald M."/>
            <person name="Haas B."/>
            <person name="Abouelleil A."/>
            <person name="Allen A.W."/>
            <person name="Alvarado L."/>
            <person name="Arachchi H.M."/>
            <person name="Berlin A.M."/>
            <person name="Chapman S.B."/>
            <person name="Gainer-Dewar J."/>
            <person name="Goldberg J."/>
            <person name="Griggs A."/>
            <person name="Gujja S."/>
            <person name="Hansen M."/>
            <person name="Howarth C."/>
            <person name="Imamovic A."/>
            <person name="Ireland A."/>
            <person name="Larimer J."/>
            <person name="McCowan C."/>
            <person name="Murphy C."/>
            <person name="Pearson M."/>
            <person name="Poon T.W."/>
            <person name="Priest M."/>
            <person name="Roberts A."/>
            <person name="Saif S."/>
            <person name="Shea T."/>
            <person name="Sisk P."/>
            <person name="Sykes S."/>
            <person name="Wortman J."/>
            <person name="Nusbaum C."/>
            <person name="Birren B."/>
        </authorList>
    </citation>
    <scope>NUCLEOTIDE SEQUENCE [LARGE SCALE GENOMIC DNA]</scope>
    <source>
        <strain evidence="2">A-37</strain>
    </source>
</reference>
<dbReference type="AlphaFoldDB" id="A0A182MIW3"/>
<dbReference type="PANTHER" id="PTHR21650:SF4">
    <property type="entry name" value="MEMBRALIN"/>
    <property type="match status" value="1"/>
</dbReference>
<dbReference type="EnsemblMetazoa" id="ACUA019334-RA">
    <property type="protein sequence ID" value="ACUA019334-PA"/>
    <property type="gene ID" value="ACUA019334"/>
</dbReference>
<dbReference type="Proteomes" id="UP000075883">
    <property type="component" value="Unassembled WGS sequence"/>
</dbReference>
<dbReference type="GO" id="GO:0034976">
    <property type="term" value="P:response to endoplasmic reticulum stress"/>
    <property type="evidence" value="ECO:0007669"/>
    <property type="project" value="TreeGrafter"/>
</dbReference>
<keyword evidence="2" id="KW-1185">Reference proteome</keyword>
<reference evidence="1" key="2">
    <citation type="submission" date="2020-05" db="UniProtKB">
        <authorList>
            <consortium name="EnsemblMetazoa"/>
        </authorList>
    </citation>
    <scope>IDENTIFICATION</scope>
    <source>
        <strain evidence="1">A-37</strain>
    </source>
</reference>
<evidence type="ECO:0000313" key="1">
    <source>
        <dbReference type="EnsemblMetazoa" id="ACUA019334-PA"/>
    </source>
</evidence>
<dbReference type="InterPro" id="IPR019144">
    <property type="entry name" value="Membralin"/>
</dbReference>
<evidence type="ECO:0000313" key="2">
    <source>
        <dbReference type="Proteomes" id="UP000075883"/>
    </source>
</evidence>
<proteinExistence type="predicted"/>
<accession>A0A182MIW3</accession>
<dbReference type="EMBL" id="AXCM01000975">
    <property type="status" value="NOT_ANNOTATED_CDS"/>
    <property type="molecule type" value="Genomic_DNA"/>
</dbReference>
<dbReference type="VEuPathDB" id="VectorBase:ACUA019334"/>
<dbReference type="GO" id="GO:1904294">
    <property type="term" value="P:positive regulation of ERAD pathway"/>
    <property type="evidence" value="ECO:0007669"/>
    <property type="project" value="TreeGrafter"/>
</dbReference>
<dbReference type="PANTHER" id="PTHR21650">
    <property type="entry name" value="MEMBRALIN/KINETOCHORE PROTEIN NUF2"/>
    <property type="match status" value="1"/>
</dbReference>
<name>A0A182MIW3_9DIPT</name>
<sequence>MGSERSSSGAKPCRSMEAIMSEFFNDTTTAFYIILVVWFADQYDAVCCHTNVTKRHWLSSVNTPTSSAPPAAAADVVISINSLFDERQRQGVAIVASTICRKGGSVREELSCV</sequence>
<protein>
    <submittedName>
        <fullName evidence="1">Uncharacterized protein</fullName>
    </submittedName>
</protein>
<dbReference type="Pfam" id="PF09746">
    <property type="entry name" value="Membralin"/>
    <property type="match status" value="1"/>
</dbReference>
<organism evidence="1 2">
    <name type="scientific">Anopheles culicifacies</name>
    <dbReference type="NCBI Taxonomy" id="139723"/>
    <lineage>
        <taxon>Eukaryota</taxon>
        <taxon>Metazoa</taxon>
        <taxon>Ecdysozoa</taxon>
        <taxon>Arthropoda</taxon>
        <taxon>Hexapoda</taxon>
        <taxon>Insecta</taxon>
        <taxon>Pterygota</taxon>
        <taxon>Neoptera</taxon>
        <taxon>Endopterygota</taxon>
        <taxon>Diptera</taxon>
        <taxon>Nematocera</taxon>
        <taxon>Culicoidea</taxon>
        <taxon>Culicidae</taxon>
        <taxon>Anophelinae</taxon>
        <taxon>Anopheles</taxon>
        <taxon>culicifacies species complex</taxon>
    </lineage>
</organism>